<feature type="region of interest" description="Disordered" evidence="1">
    <location>
        <begin position="108"/>
        <end position="146"/>
    </location>
</feature>
<evidence type="ECO:0000313" key="3">
    <source>
        <dbReference type="Proteomes" id="UP000054558"/>
    </source>
</evidence>
<dbReference type="Proteomes" id="UP000054558">
    <property type="component" value="Unassembled WGS sequence"/>
</dbReference>
<name>A0A1Y1IJ54_KLENI</name>
<keyword evidence="3" id="KW-1185">Reference proteome</keyword>
<evidence type="ECO:0000256" key="1">
    <source>
        <dbReference type="SAM" id="MobiDB-lite"/>
    </source>
</evidence>
<protein>
    <submittedName>
        <fullName evidence="2">Uncharacterized protein</fullName>
    </submittedName>
</protein>
<sequence length="416" mass="46095">MFASATCAVTIPKRKRSSSCARNQLAPALKLQKDSVKRQRIYQKGCAGAVSRIASRFDFLPAQPYGLAADDAATDVAKSMHCLEPDPTKPGGLTPEEEFFKEVNTDLPELSEDCGSDGPDSDNLPTGDDACPDSEADSGSPQAPLPHSWEFELTEQEFWEGPSYMDVESITQEMQTALVVSVPMVLSTKLDNVAALDCSKLELDYNIPFELAAPTDGHNSEDHPTDDDFIAQVLFAPKTANDEVLLREILAICDQADNLTSDGTHMIGCRPTTRMSSCDFARARPWDIQVVAEELAKGIPNADTKKSWCFAIHGWNRNDLNRDFLKRLQKKIWVNTSKNKEDREPSPLNDCMDVQNQGFRAHLLPNEEVPVYLQSQGNFKPMLRFSMRVYTRKETSANGRSQDQVGPIPALIILAP</sequence>
<reference evidence="2 3" key="1">
    <citation type="journal article" date="2014" name="Nat. Commun.">
        <title>Klebsormidium flaccidum genome reveals primary factors for plant terrestrial adaptation.</title>
        <authorList>
            <person name="Hori K."/>
            <person name="Maruyama F."/>
            <person name="Fujisawa T."/>
            <person name="Togashi T."/>
            <person name="Yamamoto N."/>
            <person name="Seo M."/>
            <person name="Sato S."/>
            <person name="Yamada T."/>
            <person name="Mori H."/>
            <person name="Tajima N."/>
            <person name="Moriyama T."/>
            <person name="Ikeuchi M."/>
            <person name="Watanabe M."/>
            <person name="Wada H."/>
            <person name="Kobayashi K."/>
            <person name="Saito M."/>
            <person name="Masuda T."/>
            <person name="Sasaki-Sekimoto Y."/>
            <person name="Mashiguchi K."/>
            <person name="Awai K."/>
            <person name="Shimojima M."/>
            <person name="Masuda S."/>
            <person name="Iwai M."/>
            <person name="Nobusawa T."/>
            <person name="Narise T."/>
            <person name="Kondo S."/>
            <person name="Saito H."/>
            <person name="Sato R."/>
            <person name="Murakawa M."/>
            <person name="Ihara Y."/>
            <person name="Oshima-Yamada Y."/>
            <person name="Ohtaka K."/>
            <person name="Satoh M."/>
            <person name="Sonobe K."/>
            <person name="Ishii M."/>
            <person name="Ohtani R."/>
            <person name="Kanamori-Sato M."/>
            <person name="Honoki R."/>
            <person name="Miyazaki D."/>
            <person name="Mochizuki H."/>
            <person name="Umetsu J."/>
            <person name="Higashi K."/>
            <person name="Shibata D."/>
            <person name="Kamiya Y."/>
            <person name="Sato N."/>
            <person name="Nakamura Y."/>
            <person name="Tabata S."/>
            <person name="Ida S."/>
            <person name="Kurokawa K."/>
            <person name="Ohta H."/>
        </authorList>
    </citation>
    <scope>NUCLEOTIDE SEQUENCE [LARGE SCALE GENOMIC DNA]</scope>
    <source>
        <strain evidence="2 3">NIES-2285</strain>
    </source>
</reference>
<accession>A0A1Y1IJ54</accession>
<organism evidence="2 3">
    <name type="scientific">Klebsormidium nitens</name>
    <name type="common">Green alga</name>
    <name type="synonym">Ulothrix nitens</name>
    <dbReference type="NCBI Taxonomy" id="105231"/>
    <lineage>
        <taxon>Eukaryota</taxon>
        <taxon>Viridiplantae</taxon>
        <taxon>Streptophyta</taxon>
        <taxon>Klebsormidiophyceae</taxon>
        <taxon>Klebsormidiales</taxon>
        <taxon>Klebsormidiaceae</taxon>
        <taxon>Klebsormidium</taxon>
    </lineage>
</organism>
<dbReference type="EMBL" id="DF237476">
    <property type="protein sequence ID" value="GAQ89469.1"/>
    <property type="molecule type" value="Genomic_DNA"/>
</dbReference>
<gene>
    <name evidence="2" type="ORF">KFL_005270010</name>
</gene>
<evidence type="ECO:0000313" key="2">
    <source>
        <dbReference type="EMBL" id="GAQ89469.1"/>
    </source>
</evidence>
<dbReference type="AlphaFoldDB" id="A0A1Y1IJ54"/>
<proteinExistence type="predicted"/>